<sequence length="177" mass="20590">MTYRYFAIVDTREFPLTDPLCVIRENADGEERCTLDGWIPSRHLAATRIYPILHRAEPVPEEYVRRYQEQLALERQFGEMERAAWVCSCAGSCRCRVFQHFAIIDAENTPHDPLTVAREWAGPLGETYEETYTAARRWEPADRLLRIRTGRDFHEAVPVAPEYAEWFIGLRASRQSA</sequence>
<name>A0A7W7CD92_9PSEU</name>
<dbReference type="EMBL" id="JACHMH010000001">
    <property type="protein sequence ID" value="MBB4677389.1"/>
    <property type="molecule type" value="Genomic_DNA"/>
</dbReference>
<protein>
    <submittedName>
        <fullName evidence="1">Uncharacterized protein</fullName>
    </submittedName>
</protein>
<evidence type="ECO:0000313" key="2">
    <source>
        <dbReference type="Proteomes" id="UP000533598"/>
    </source>
</evidence>
<dbReference type="AlphaFoldDB" id="A0A7W7CD92"/>
<dbReference type="RefSeq" id="WP_185003345.1">
    <property type="nucleotide sequence ID" value="NZ_BAAAUI010000035.1"/>
</dbReference>
<reference evidence="1 2" key="1">
    <citation type="submission" date="2020-08" db="EMBL/GenBank/DDBJ databases">
        <title>Sequencing the genomes of 1000 actinobacteria strains.</title>
        <authorList>
            <person name="Klenk H.-P."/>
        </authorList>
    </citation>
    <scope>NUCLEOTIDE SEQUENCE [LARGE SCALE GENOMIC DNA]</scope>
    <source>
        <strain evidence="1 2">DSM 44230</strain>
    </source>
</reference>
<comment type="caution">
    <text evidence="1">The sequence shown here is derived from an EMBL/GenBank/DDBJ whole genome shotgun (WGS) entry which is preliminary data.</text>
</comment>
<evidence type="ECO:0000313" key="1">
    <source>
        <dbReference type="EMBL" id="MBB4677389.1"/>
    </source>
</evidence>
<dbReference type="Proteomes" id="UP000533598">
    <property type="component" value="Unassembled WGS sequence"/>
</dbReference>
<gene>
    <name evidence="1" type="ORF">HNR67_003507</name>
</gene>
<proteinExistence type="predicted"/>
<keyword evidence="2" id="KW-1185">Reference proteome</keyword>
<accession>A0A7W7CD92</accession>
<organism evidence="1 2">
    <name type="scientific">Crossiella cryophila</name>
    <dbReference type="NCBI Taxonomy" id="43355"/>
    <lineage>
        <taxon>Bacteria</taxon>
        <taxon>Bacillati</taxon>
        <taxon>Actinomycetota</taxon>
        <taxon>Actinomycetes</taxon>
        <taxon>Pseudonocardiales</taxon>
        <taxon>Pseudonocardiaceae</taxon>
        <taxon>Crossiella</taxon>
    </lineage>
</organism>